<evidence type="ECO:0000256" key="1">
    <source>
        <dbReference type="SAM" id="MobiDB-lite"/>
    </source>
</evidence>
<feature type="transmembrane region" description="Helical" evidence="2">
    <location>
        <begin position="184"/>
        <end position="204"/>
    </location>
</feature>
<comment type="caution">
    <text evidence="4">The sequence shown here is derived from an EMBL/GenBank/DDBJ whole genome shotgun (WGS) entry which is preliminary data.</text>
</comment>
<dbReference type="InterPro" id="IPR002656">
    <property type="entry name" value="Acyl_transf_3_dom"/>
</dbReference>
<feature type="transmembrane region" description="Helical" evidence="2">
    <location>
        <begin position="337"/>
        <end position="355"/>
    </location>
</feature>
<dbReference type="EMBL" id="JBHSPB010000042">
    <property type="protein sequence ID" value="MFC5724987.1"/>
    <property type="molecule type" value="Genomic_DNA"/>
</dbReference>
<keyword evidence="2" id="KW-1133">Transmembrane helix</keyword>
<feature type="transmembrane region" description="Helical" evidence="2">
    <location>
        <begin position="246"/>
        <end position="265"/>
    </location>
</feature>
<dbReference type="Proteomes" id="UP001596083">
    <property type="component" value="Unassembled WGS sequence"/>
</dbReference>
<feature type="transmembrane region" description="Helical" evidence="2">
    <location>
        <begin position="216"/>
        <end position="239"/>
    </location>
</feature>
<sequence>MSPLSLPTRTPSATTAPAGTTPAKARLDSLTGLRWFAALLIFCYHFAYEEEGSGSARHLHELKGWTLAGPSAVSFFFILSGFVLAWSARSGDTVTGFWRRRFARIYPSHFVAFLIACAMLLWMGESLDPSTALANLTLTQSWVPDRNDVWFGYNGVSWSLSCEFLFYFSFPFVIPLIRRLKNAGLWATVVLGNVFVVLFPLLTGRIEHVTGWDAKFFLYIFPPVRLVEFVVGIALALLVKNGAWRGPGLLLSLALCLVGIFWGVHQVSYDFHWSAVTVVPYTLTVAAAARADLYGKPSVFRHRLLVYLGEVSFAFYLLHEMAVFTFNRIFEGQQPHLALHVGLVMAVSLVGAILLHEFVEKPGVKLLNPRRDNPGRKKS</sequence>
<feature type="region of interest" description="Disordered" evidence="1">
    <location>
        <begin position="1"/>
        <end position="22"/>
    </location>
</feature>
<dbReference type="PANTHER" id="PTHR23028">
    <property type="entry name" value="ACETYLTRANSFERASE"/>
    <property type="match status" value="1"/>
</dbReference>
<accession>A0ABW0ZAU6</accession>
<reference evidence="5" key="1">
    <citation type="journal article" date="2019" name="Int. J. Syst. Evol. Microbiol.">
        <title>The Global Catalogue of Microorganisms (GCM) 10K type strain sequencing project: providing services to taxonomists for standard genome sequencing and annotation.</title>
        <authorList>
            <consortium name="The Broad Institute Genomics Platform"/>
            <consortium name="The Broad Institute Genome Sequencing Center for Infectious Disease"/>
            <person name="Wu L."/>
            <person name="Ma J."/>
        </authorList>
    </citation>
    <scope>NUCLEOTIDE SEQUENCE [LARGE SCALE GENOMIC DNA]</scope>
    <source>
        <strain evidence="5">CGMCC 4.7304</strain>
    </source>
</reference>
<keyword evidence="2" id="KW-0472">Membrane</keyword>
<feature type="transmembrane region" description="Helical" evidence="2">
    <location>
        <begin position="271"/>
        <end position="293"/>
    </location>
</feature>
<evidence type="ECO:0000259" key="3">
    <source>
        <dbReference type="Pfam" id="PF01757"/>
    </source>
</evidence>
<protein>
    <submittedName>
        <fullName evidence="4">Acyltransferase family protein</fullName>
        <ecNumber evidence="4">2.3.-.-</ecNumber>
    </submittedName>
</protein>
<feature type="transmembrane region" description="Helical" evidence="2">
    <location>
        <begin position="305"/>
        <end position="325"/>
    </location>
</feature>
<evidence type="ECO:0000313" key="4">
    <source>
        <dbReference type="EMBL" id="MFC5724987.1"/>
    </source>
</evidence>
<keyword evidence="4" id="KW-0012">Acyltransferase</keyword>
<dbReference type="GO" id="GO:0016746">
    <property type="term" value="F:acyltransferase activity"/>
    <property type="evidence" value="ECO:0007669"/>
    <property type="project" value="UniProtKB-KW"/>
</dbReference>
<dbReference type="Pfam" id="PF01757">
    <property type="entry name" value="Acyl_transf_3"/>
    <property type="match status" value="1"/>
</dbReference>
<keyword evidence="5" id="KW-1185">Reference proteome</keyword>
<evidence type="ECO:0000313" key="5">
    <source>
        <dbReference type="Proteomes" id="UP001596083"/>
    </source>
</evidence>
<feature type="transmembrane region" description="Helical" evidence="2">
    <location>
        <begin position="156"/>
        <end position="177"/>
    </location>
</feature>
<name>A0ABW0ZAU6_9ACTN</name>
<keyword evidence="4" id="KW-0808">Transferase</keyword>
<feature type="transmembrane region" description="Helical" evidence="2">
    <location>
        <begin position="106"/>
        <end position="124"/>
    </location>
</feature>
<dbReference type="PANTHER" id="PTHR23028:SF53">
    <property type="entry name" value="ACYL_TRANSF_3 DOMAIN-CONTAINING PROTEIN"/>
    <property type="match status" value="1"/>
</dbReference>
<organism evidence="4 5">
    <name type="scientific">Streptomyces gamaensis</name>
    <dbReference type="NCBI Taxonomy" id="1763542"/>
    <lineage>
        <taxon>Bacteria</taxon>
        <taxon>Bacillati</taxon>
        <taxon>Actinomycetota</taxon>
        <taxon>Actinomycetes</taxon>
        <taxon>Kitasatosporales</taxon>
        <taxon>Streptomycetaceae</taxon>
        <taxon>Streptomyces</taxon>
    </lineage>
</organism>
<keyword evidence="2" id="KW-0812">Transmembrane</keyword>
<dbReference type="RefSeq" id="WP_390321701.1">
    <property type="nucleotide sequence ID" value="NZ_JBHSPB010000042.1"/>
</dbReference>
<feature type="transmembrane region" description="Helical" evidence="2">
    <location>
        <begin position="32"/>
        <end position="48"/>
    </location>
</feature>
<feature type="transmembrane region" description="Helical" evidence="2">
    <location>
        <begin position="68"/>
        <end position="86"/>
    </location>
</feature>
<evidence type="ECO:0000256" key="2">
    <source>
        <dbReference type="SAM" id="Phobius"/>
    </source>
</evidence>
<proteinExistence type="predicted"/>
<dbReference type="EC" id="2.3.-.-" evidence="4"/>
<feature type="domain" description="Acyltransferase 3" evidence="3">
    <location>
        <begin position="28"/>
        <end position="356"/>
    </location>
</feature>
<gene>
    <name evidence="4" type="ORF">ACFP1Z_33080</name>
</gene>
<dbReference type="InterPro" id="IPR050879">
    <property type="entry name" value="Acyltransferase_3"/>
</dbReference>